<evidence type="ECO:0000313" key="11">
    <source>
        <dbReference type="EMBL" id="SMO63289.1"/>
    </source>
</evidence>
<keyword evidence="6" id="KW-0223">Dioxygenase</keyword>
<dbReference type="EC" id="1.14.11.55" evidence="10"/>
<evidence type="ECO:0000313" key="12">
    <source>
        <dbReference type="Proteomes" id="UP000315636"/>
    </source>
</evidence>
<evidence type="ECO:0000256" key="6">
    <source>
        <dbReference type="ARBA" id="ARBA00022964"/>
    </source>
</evidence>
<dbReference type="PANTHER" id="PTHR20883">
    <property type="entry name" value="PHYTANOYL-COA DIOXYGENASE DOMAIN CONTAINING 1"/>
    <property type="match status" value="1"/>
</dbReference>
<keyword evidence="7" id="KW-0560">Oxidoreductase</keyword>
<evidence type="ECO:0000256" key="8">
    <source>
        <dbReference type="ARBA" id="ARBA00023004"/>
    </source>
</evidence>
<evidence type="ECO:0000256" key="5">
    <source>
        <dbReference type="ARBA" id="ARBA00022723"/>
    </source>
</evidence>
<evidence type="ECO:0000256" key="7">
    <source>
        <dbReference type="ARBA" id="ARBA00023002"/>
    </source>
</evidence>
<dbReference type="AlphaFoldDB" id="A0A521CV08"/>
<keyword evidence="12" id="KW-1185">Reference proteome</keyword>
<keyword evidence="8" id="KW-0408">Iron</keyword>
<comment type="cofactor">
    <cofactor evidence="1">
        <name>Fe(2+)</name>
        <dbReference type="ChEBI" id="CHEBI:29033"/>
    </cofactor>
</comment>
<dbReference type="RefSeq" id="WP_142505271.1">
    <property type="nucleotide sequence ID" value="NZ_FXTI01000004.1"/>
</dbReference>
<evidence type="ECO:0000256" key="4">
    <source>
        <dbReference type="ARBA" id="ARBA00011738"/>
    </source>
</evidence>
<dbReference type="OrthoDB" id="9791262at2"/>
<dbReference type="Gene3D" id="2.60.120.620">
    <property type="entry name" value="q2cbj1_9rhob like domain"/>
    <property type="match status" value="1"/>
</dbReference>
<dbReference type="GO" id="GO:0016706">
    <property type="term" value="F:2-oxoglutarate-dependent dioxygenase activity"/>
    <property type="evidence" value="ECO:0007669"/>
    <property type="project" value="InterPro"/>
</dbReference>
<sequence length="298" mass="34769">MEDLYPSRVYDKPKIIKRKDPVLFSDPEKLNEGPLNQQQLHFYEKNGFLLLDHFFSLDEVNEIKKELDRVWDENKHNHSQEVIREPNSDEIRSIFDVHRKNELFHRLSQDPRITDRIEQILGSKIYVHQFRINYKPGFKGKEFYWHSDFETWHVEDGMPRMRAISCSILLTDNHSYNGPLMLIPGSHRYFVSCVGKTPKDHFKASLKKQEFGVPDNESLSWMTEQFGITTATAPAGSLLLFECNIMHGSNGNITPLPRSNVFFVYNSVENTLVQPFSGQSPRPDFLANRRVQTHAMQS</sequence>
<dbReference type="Pfam" id="PF05721">
    <property type="entry name" value="PhyH"/>
    <property type="match status" value="1"/>
</dbReference>
<reference evidence="11 12" key="1">
    <citation type="submission" date="2017-05" db="EMBL/GenBank/DDBJ databases">
        <authorList>
            <person name="Varghese N."/>
            <person name="Submissions S."/>
        </authorList>
    </citation>
    <scope>NUCLEOTIDE SEQUENCE [LARGE SCALE GENOMIC DNA]</scope>
    <source>
        <strain evidence="11 12">DSM 45474</strain>
    </source>
</reference>
<accession>A0A521CV08</accession>
<evidence type="ECO:0000256" key="1">
    <source>
        <dbReference type="ARBA" id="ARBA00001954"/>
    </source>
</evidence>
<gene>
    <name evidence="11" type="ORF">SAMN06264849_104213</name>
</gene>
<dbReference type="GO" id="GO:0005506">
    <property type="term" value="F:iron ion binding"/>
    <property type="evidence" value="ECO:0007669"/>
    <property type="project" value="UniProtKB-ARBA"/>
</dbReference>
<dbReference type="InterPro" id="IPR008775">
    <property type="entry name" value="Phytyl_CoA_dOase-like"/>
</dbReference>
<proteinExistence type="inferred from homology"/>
<evidence type="ECO:0000256" key="9">
    <source>
        <dbReference type="ARBA" id="ARBA00049228"/>
    </source>
</evidence>
<evidence type="ECO:0000256" key="2">
    <source>
        <dbReference type="ARBA" id="ARBA00004063"/>
    </source>
</evidence>
<dbReference type="EMBL" id="FXTI01000004">
    <property type="protein sequence ID" value="SMO63289.1"/>
    <property type="molecule type" value="Genomic_DNA"/>
</dbReference>
<dbReference type="PANTHER" id="PTHR20883:SF48">
    <property type="entry name" value="ECTOINE DIOXYGENASE"/>
    <property type="match status" value="1"/>
</dbReference>
<comment type="function">
    <text evidence="2">Involved in the biosynthesis of 5-hydroxyectoine, called compatible solute, which helps organisms to survive extreme osmotic stress by acting as a highly soluble organic osmolyte. Catalyzes the 2-oxoglutarate-dependent selective hydroxylation of L-ectoine to yield (4S,5S)-5-hydroxyectoine.</text>
</comment>
<dbReference type="InterPro" id="IPR012774">
    <property type="entry name" value="EctD"/>
</dbReference>
<evidence type="ECO:0000256" key="10">
    <source>
        <dbReference type="NCBIfam" id="TIGR02408"/>
    </source>
</evidence>
<dbReference type="Proteomes" id="UP000315636">
    <property type="component" value="Unassembled WGS sequence"/>
</dbReference>
<dbReference type="NCBIfam" id="TIGR02408">
    <property type="entry name" value="ectoine_ThpD"/>
    <property type="match status" value="1"/>
</dbReference>
<evidence type="ECO:0000256" key="3">
    <source>
        <dbReference type="ARBA" id="ARBA00007851"/>
    </source>
</evidence>
<comment type="subunit">
    <text evidence="4">Homodimer.</text>
</comment>
<protein>
    <recommendedName>
        <fullName evidence="10">Ectoine hydroxylase</fullName>
        <ecNumber evidence="10">1.14.11.55</ecNumber>
    </recommendedName>
</protein>
<dbReference type="SUPFAM" id="SSF51197">
    <property type="entry name" value="Clavaminate synthase-like"/>
    <property type="match status" value="1"/>
</dbReference>
<comment type="similarity">
    <text evidence="3">Belongs to the PhyH family. EctD subfamily.</text>
</comment>
<name>A0A521CV08_9BACL</name>
<organism evidence="11 12">
    <name type="scientific">Melghirimyces algeriensis</name>
    <dbReference type="NCBI Taxonomy" id="910412"/>
    <lineage>
        <taxon>Bacteria</taxon>
        <taxon>Bacillati</taxon>
        <taxon>Bacillota</taxon>
        <taxon>Bacilli</taxon>
        <taxon>Bacillales</taxon>
        <taxon>Thermoactinomycetaceae</taxon>
        <taxon>Melghirimyces</taxon>
    </lineage>
</organism>
<keyword evidence="5" id="KW-0479">Metal-binding</keyword>
<comment type="catalytic activity">
    <reaction evidence="9">
        <text>L-ectoine + 2-oxoglutarate + O2 = 5-hydroxyectoine + succinate + CO2</text>
        <dbReference type="Rhea" id="RHEA:45740"/>
        <dbReference type="ChEBI" id="CHEBI:15379"/>
        <dbReference type="ChEBI" id="CHEBI:16526"/>
        <dbReference type="ChEBI" id="CHEBI:16810"/>
        <dbReference type="ChEBI" id="CHEBI:30031"/>
        <dbReference type="ChEBI" id="CHEBI:58515"/>
        <dbReference type="ChEBI" id="CHEBI:85413"/>
        <dbReference type="EC" id="1.14.11.55"/>
    </reaction>
</comment>